<keyword evidence="3" id="KW-0309">Germination</keyword>
<comment type="similarity">
    <text evidence="2">Belongs to the GerABKC lipoprotein family.</text>
</comment>
<dbReference type="EMBL" id="JBHUNA010000007">
    <property type="protein sequence ID" value="MFD2760243.1"/>
    <property type="molecule type" value="Genomic_DNA"/>
</dbReference>
<dbReference type="InterPro" id="IPR046953">
    <property type="entry name" value="Spore_GerAC-like_C"/>
</dbReference>
<dbReference type="Gene3D" id="6.20.190.10">
    <property type="entry name" value="Nutrient germinant receptor protein C, domain 1"/>
    <property type="match status" value="1"/>
</dbReference>
<proteinExistence type="inferred from homology"/>
<dbReference type="Proteomes" id="UP001597502">
    <property type="component" value="Unassembled WGS sequence"/>
</dbReference>
<dbReference type="PANTHER" id="PTHR35789:SF1">
    <property type="entry name" value="SPORE GERMINATION PROTEIN B3"/>
    <property type="match status" value="1"/>
</dbReference>
<dbReference type="InterPro" id="IPR038501">
    <property type="entry name" value="Spore_GerAC_C_sf"/>
</dbReference>
<comment type="subcellular location">
    <subcellularLocation>
        <location evidence="1">Membrane</location>
        <topology evidence="1">Lipid-anchor</topology>
    </subcellularLocation>
</comment>
<evidence type="ECO:0000256" key="4">
    <source>
        <dbReference type="ARBA" id="ARBA00022729"/>
    </source>
</evidence>
<evidence type="ECO:0000313" key="10">
    <source>
        <dbReference type="EMBL" id="MFD2760243.1"/>
    </source>
</evidence>
<keyword evidence="5" id="KW-0472">Membrane</keyword>
<dbReference type="RefSeq" id="WP_382391527.1">
    <property type="nucleotide sequence ID" value="NZ_JBHUNA010000007.1"/>
</dbReference>
<sequence length="388" mass="42841">MIHLKRLCLLPAVLVVIPLAGCWDRVEIEDRGFVVGAALDLPDEGTEENKIKLTNQFVVPSGLGAPSQASGQKPAFANVAASGKSLIAIEREMAAMTSRSPYLPHMKLIAVSSELAKTKLFESVMDLFIRDHEMRRGVSVVIAEENASGILNITPENEKLPVMHIQSVMDNSFKYAGNIQPLRIGELHENLLGKKSYIVPKIAKKGNSIKYQGAVVFHGHKNRMAGTMNAKETKGYNFITGETNSGTVKVELDDQTITLELMQVNSSMDIRAKAKSAINVSISTEVEAKVSETFATRSVRTNGRIRAIEKKAEKKMEQMMNTTIQKAQNEWKADFIGIGRNLHKHHYGLWQKVRKDWDRGDNFFAKASIDAAANVTIHSTGAADQTKQ</sequence>
<evidence type="ECO:0000256" key="5">
    <source>
        <dbReference type="ARBA" id="ARBA00023136"/>
    </source>
</evidence>
<keyword evidence="7" id="KW-0449">Lipoprotein</keyword>
<evidence type="ECO:0000256" key="6">
    <source>
        <dbReference type="ARBA" id="ARBA00023139"/>
    </source>
</evidence>
<feature type="domain" description="Spore germination GerAC-like C-terminal" evidence="8">
    <location>
        <begin position="213"/>
        <end position="381"/>
    </location>
</feature>
<keyword evidence="4" id="KW-0732">Signal</keyword>
<evidence type="ECO:0000313" key="11">
    <source>
        <dbReference type="Proteomes" id="UP001597502"/>
    </source>
</evidence>
<protein>
    <submittedName>
        <fullName evidence="10">Ger(X)C family spore germination protein</fullName>
    </submittedName>
</protein>
<comment type="caution">
    <text evidence="10">The sequence shown here is derived from an EMBL/GenBank/DDBJ whole genome shotgun (WGS) entry which is preliminary data.</text>
</comment>
<evidence type="ECO:0000256" key="2">
    <source>
        <dbReference type="ARBA" id="ARBA00007886"/>
    </source>
</evidence>
<reference evidence="11" key="1">
    <citation type="journal article" date="2019" name="Int. J. Syst. Evol. Microbiol.">
        <title>The Global Catalogue of Microorganisms (GCM) 10K type strain sequencing project: providing services to taxonomists for standard genome sequencing and annotation.</title>
        <authorList>
            <consortium name="The Broad Institute Genomics Platform"/>
            <consortium name="The Broad Institute Genome Sequencing Center for Infectious Disease"/>
            <person name="Wu L."/>
            <person name="Ma J."/>
        </authorList>
    </citation>
    <scope>NUCLEOTIDE SEQUENCE [LARGE SCALE GENOMIC DNA]</scope>
    <source>
        <strain evidence="11">TISTR 1535</strain>
    </source>
</reference>
<organism evidence="10 11">
    <name type="scientific">Lentibacillus juripiscarius</name>
    <dbReference type="NCBI Taxonomy" id="257446"/>
    <lineage>
        <taxon>Bacteria</taxon>
        <taxon>Bacillati</taxon>
        <taxon>Bacillota</taxon>
        <taxon>Bacilli</taxon>
        <taxon>Bacillales</taxon>
        <taxon>Bacillaceae</taxon>
        <taxon>Lentibacillus</taxon>
    </lineage>
</organism>
<evidence type="ECO:0000256" key="7">
    <source>
        <dbReference type="ARBA" id="ARBA00023288"/>
    </source>
</evidence>
<evidence type="ECO:0000256" key="3">
    <source>
        <dbReference type="ARBA" id="ARBA00022544"/>
    </source>
</evidence>
<name>A0ABW5V4N8_9BACI</name>
<evidence type="ECO:0000259" key="9">
    <source>
        <dbReference type="Pfam" id="PF25198"/>
    </source>
</evidence>
<keyword evidence="11" id="KW-1185">Reference proteome</keyword>
<dbReference type="Pfam" id="PF25198">
    <property type="entry name" value="Spore_GerAC_N"/>
    <property type="match status" value="1"/>
</dbReference>
<dbReference type="Gene3D" id="3.30.300.210">
    <property type="entry name" value="Nutrient germinant receptor protein C, domain 3"/>
    <property type="match status" value="1"/>
</dbReference>
<accession>A0ABW5V4N8</accession>
<dbReference type="InterPro" id="IPR008844">
    <property type="entry name" value="Spore_GerAC-like"/>
</dbReference>
<evidence type="ECO:0000259" key="8">
    <source>
        <dbReference type="Pfam" id="PF05504"/>
    </source>
</evidence>
<dbReference type="PANTHER" id="PTHR35789">
    <property type="entry name" value="SPORE GERMINATION PROTEIN B3"/>
    <property type="match status" value="1"/>
</dbReference>
<keyword evidence="6" id="KW-0564">Palmitate</keyword>
<dbReference type="Pfam" id="PF05504">
    <property type="entry name" value="Spore_GerAC"/>
    <property type="match status" value="1"/>
</dbReference>
<evidence type="ECO:0000256" key="1">
    <source>
        <dbReference type="ARBA" id="ARBA00004635"/>
    </source>
</evidence>
<feature type="domain" description="Spore germination protein N-terminal" evidence="9">
    <location>
        <begin position="24"/>
        <end position="203"/>
    </location>
</feature>
<gene>
    <name evidence="10" type="ORF">ACFSUO_04545</name>
</gene>
<dbReference type="InterPro" id="IPR057336">
    <property type="entry name" value="GerAC_N"/>
</dbReference>
<dbReference type="NCBIfam" id="TIGR02887">
    <property type="entry name" value="spore_ger_x_C"/>
    <property type="match status" value="1"/>
</dbReference>